<evidence type="ECO:0000256" key="4">
    <source>
        <dbReference type="ARBA" id="ARBA00022989"/>
    </source>
</evidence>
<gene>
    <name evidence="8" type="ORF">RFI_12024</name>
</gene>
<dbReference type="EMBL" id="ASPP01008736">
    <property type="protein sequence ID" value="ETO25116.1"/>
    <property type="molecule type" value="Genomic_DNA"/>
</dbReference>
<dbReference type="PRINTS" id="PR01609">
    <property type="entry name" value="CD36FAMILY"/>
</dbReference>
<dbReference type="OrthoDB" id="10024078at2759"/>
<dbReference type="InterPro" id="IPR002159">
    <property type="entry name" value="CD36_fam"/>
</dbReference>
<organism evidence="8 9">
    <name type="scientific">Reticulomyxa filosa</name>
    <dbReference type="NCBI Taxonomy" id="46433"/>
    <lineage>
        <taxon>Eukaryota</taxon>
        <taxon>Sar</taxon>
        <taxon>Rhizaria</taxon>
        <taxon>Retaria</taxon>
        <taxon>Foraminifera</taxon>
        <taxon>Monothalamids</taxon>
        <taxon>Reticulomyxidae</taxon>
        <taxon>Reticulomyxa</taxon>
    </lineage>
</organism>
<proteinExistence type="inferred from homology"/>
<comment type="caution">
    <text evidence="8">The sequence shown here is derived from an EMBL/GenBank/DDBJ whole genome shotgun (WGS) entry which is preliminary data.</text>
</comment>
<feature type="non-terminal residue" evidence="8">
    <location>
        <position position="1"/>
    </location>
</feature>
<dbReference type="AlphaFoldDB" id="X6NGJ3"/>
<dbReference type="Pfam" id="PF01130">
    <property type="entry name" value="CD36"/>
    <property type="match status" value="1"/>
</dbReference>
<dbReference type="GO" id="GO:0005044">
    <property type="term" value="F:scavenger receptor activity"/>
    <property type="evidence" value="ECO:0007669"/>
    <property type="project" value="TreeGrafter"/>
</dbReference>
<evidence type="ECO:0000256" key="2">
    <source>
        <dbReference type="ARBA" id="ARBA00010532"/>
    </source>
</evidence>
<name>X6NGJ3_RETFI</name>
<comment type="similarity">
    <text evidence="2">Belongs to the CD36 family.</text>
</comment>
<dbReference type="PANTHER" id="PTHR11923:SF51">
    <property type="entry name" value="LYSOSOME MEMBRANE PROTEIN 2"/>
    <property type="match status" value="1"/>
</dbReference>
<dbReference type="PANTHER" id="PTHR11923">
    <property type="entry name" value="SCAVENGER RECEPTOR CLASS B TYPE-1 SR-B1"/>
    <property type="match status" value="1"/>
</dbReference>
<keyword evidence="5" id="KW-0472">Membrane</keyword>
<keyword evidence="9" id="KW-1185">Reference proteome</keyword>
<reference evidence="8 9" key="1">
    <citation type="journal article" date="2013" name="Curr. Biol.">
        <title>The Genome of the Foraminiferan Reticulomyxa filosa.</title>
        <authorList>
            <person name="Glockner G."/>
            <person name="Hulsmann N."/>
            <person name="Schleicher M."/>
            <person name="Noegel A.A."/>
            <person name="Eichinger L."/>
            <person name="Gallinger C."/>
            <person name="Pawlowski J."/>
            <person name="Sierra R."/>
            <person name="Euteneuer U."/>
            <person name="Pillet L."/>
            <person name="Moustafa A."/>
            <person name="Platzer M."/>
            <person name="Groth M."/>
            <person name="Szafranski K."/>
            <person name="Schliwa M."/>
        </authorList>
    </citation>
    <scope>NUCLEOTIDE SEQUENCE [LARGE SCALE GENOMIC DNA]</scope>
</reference>
<protein>
    <submittedName>
        <fullName evidence="8">Uncharacterized protein</fullName>
    </submittedName>
</protein>
<sequence length="174" mass="20581">SGGIKKKKEGEKKNKKTKKHNGKLQKDSGVQLFSYYIFNITNPHDVLTGSIPQLKEIGPFVYRRYEFKDDVMFSNDSCSVSYRYDYDYVFDEDTTYSQSEYTLNDTVTVLNPAMLTFFHTLNQVVLLRMYMQKKKKCIRTLQIFPPPPFYFTYTHTYTKIVLCFCKVEMLTKKK</sequence>
<keyword evidence="6" id="KW-0325">Glycoprotein</keyword>
<evidence type="ECO:0000313" key="8">
    <source>
        <dbReference type="EMBL" id="ETO25116.1"/>
    </source>
</evidence>
<evidence type="ECO:0000256" key="7">
    <source>
        <dbReference type="SAM" id="MobiDB-lite"/>
    </source>
</evidence>
<dbReference type="Proteomes" id="UP000023152">
    <property type="component" value="Unassembled WGS sequence"/>
</dbReference>
<feature type="region of interest" description="Disordered" evidence="7">
    <location>
        <begin position="1"/>
        <end position="23"/>
    </location>
</feature>
<keyword evidence="4" id="KW-1133">Transmembrane helix</keyword>
<accession>X6NGJ3</accession>
<dbReference type="GO" id="GO:0016020">
    <property type="term" value="C:membrane"/>
    <property type="evidence" value="ECO:0007669"/>
    <property type="project" value="UniProtKB-SubCell"/>
</dbReference>
<evidence type="ECO:0000256" key="6">
    <source>
        <dbReference type="ARBA" id="ARBA00023180"/>
    </source>
</evidence>
<comment type="subcellular location">
    <subcellularLocation>
        <location evidence="1">Membrane</location>
    </subcellularLocation>
</comment>
<evidence type="ECO:0000313" key="9">
    <source>
        <dbReference type="Proteomes" id="UP000023152"/>
    </source>
</evidence>
<evidence type="ECO:0000256" key="1">
    <source>
        <dbReference type="ARBA" id="ARBA00004370"/>
    </source>
</evidence>
<keyword evidence="3" id="KW-0812">Transmembrane</keyword>
<evidence type="ECO:0000256" key="3">
    <source>
        <dbReference type="ARBA" id="ARBA00022692"/>
    </source>
</evidence>
<dbReference type="GO" id="GO:0005737">
    <property type="term" value="C:cytoplasm"/>
    <property type="evidence" value="ECO:0007669"/>
    <property type="project" value="TreeGrafter"/>
</dbReference>
<evidence type="ECO:0000256" key="5">
    <source>
        <dbReference type="ARBA" id="ARBA00023136"/>
    </source>
</evidence>